<keyword evidence="8" id="KW-1185">Reference proteome</keyword>
<reference evidence="7" key="1">
    <citation type="submission" date="2022-12" db="EMBL/GenBank/DDBJ databases">
        <title>Draft genome assemblies for two species of Escallonia (Escalloniales).</title>
        <authorList>
            <person name="Chanderbali A."/>
            <person name="Dervinis C."/>
            <person name="Anghel I."/>
            <person name="Soltis D."/>
            <person name="Soltis P."/>
            <person name="Zapata F."/>
        </authorList>
    </citation>
    <scope>NUCLEOTIDE SEQUENCE</scope>
    <source>
        <strain evidence="7">UCBG92.1500</strain>
        <tissue evidence="7">Leaf</tissue>
    </source>
</reference>
<evidence type="ECO:0000256" key="4">
    <source>
        <dbReference type="ARBA" id="ARBA00023242"/>
    </source>
</evidence>
<feature type="domain" description="NAC" evidence="6">
    <location>
        <begin position="86"/>
        <end position="131"/>
    </location>
</feature>
<protein>
    <recommendedName>
        <fullName evidence="6">NAC domain-containing protein</fullName>
    </recommendedName>
</protein>
<dbReference type="Proteomes" id="UP001187471">
    <property type="component" value="Unassembled WGS sequence"/>
</dbReference>
<evidence type="ECO:0000256" key="5">
    <source>
        <dbReference type="SAM" id="MobiDB-lite"/>
    </source>
</evidence>
<gene>
    <name evidence="7" type="ORF">RJ640_007002</name>
</gene>
<keyword evidence="2" id="KW-0238">DNA-binding</keyword>
<sequence>MEESVVQEAAFGLESVQKLIKLLAQSQHQQEPKASMDLEMDCRAGARESKQGKGLNPIRGPVLDDNMSPFNEREDCVADYKESFYYPPGYRFAPTDNELVEDYLDIKRRGLWSNVIHEVDLYDHNPQILTS</sequence>
<keyword evidence="3" id="KW-0804">Transcription</keyword>
<evidence type="ECO:0000256" key="1">
    <source>
        <dbReference type="ARBA" id="ARBA00023015"/>
    </source>
</evidence>
<dbReference type="Pfam" id="PF02365">
    <property type="entry name" value="NAM"/>
    <property type="match status" value="1"/>
</dbReference>
<keyword evidence="1" id="KW-0805">Transcription regulation</keyword>
<evidence type="ECO:0000256" key="3">
    <source>
        <dbReference type="ARBA" id="ARBA00023163"/>
    </source>
</evidence>
<evidence type="ECO:0000256" key="2">
    <source>
        <dbReference type="ARBA" id="ARBA00023125"/>
    </source>
</evidence>
<evidence type="ECO:0000313" key="8">
    <source>
        <dbReference type="Proteomes" id="UP001187471"/>
    </source>
</evidence>
<feature type="region of interest" description="Disordered" evidence="5">
    <location>
        <begin position="47"/>
        <end position="67"/>
    </location>
</feature>
<keyword evidence="4" id="KW-0539">Nucleus</keyword>
<organism evidence="7 8">
    <name type="scientific">Escallonia rubra</name>
    <dbReference type="NCBI Taxonomy" id="112253"/>
    <lineage>
        <taxon>Eukaryota</taxon>
        <taxon>Viridiplantae</taxon>
        <taxon>Streptophyta</taxon>
        <taxon>Embryophyta</taxon>
        <taxon>Tracheophyta</taxon>
        <taxon>Spermatophyta</taxon>
        <taxon>Magnoliopsida</taxon>
        <taxon>eudicotyledons</taxon>
        <taxon>Gunneridae</taxon>
        <taxon>Pentapetalae</taxon>
        <taxon>asterids</taxon>
        <taxon>campanulids</taxon>
        <taxon>Escalloniales</taxon>
        <taxon>Escalloniaceae</taxon>
        <taxon>Escallonia</taxon>
    </lineage>
</organism>
<dbReference type="InterPro" id="IPR003441">
    <property type="entry name" value="NAC-dom"/>
</dbReference>
<dbReference type="GO" id="GO:0006355">
    <property type="term" value="P:regulation of DNA-templated transcription"/>
    <property type="evidence" value="ECO:0007669"/>
    <property type="project" value="InterPro"/>
</dbReference>
<dbReference type="AlphaFoldDB" id="A0AA88UGL7"/>
<dbReference type="EMBL" id="JAVXUO010001545">
    <property type="protein sequence ID" value="KAK2981301.1"/>
    <property type="molecule type" value="Genomic_DNA"/>
</dbReference>
<name>A0AA88UGL7_9ASTE</name>
<evidence type="ECO:0000313" key="7">
    <source>
        <dbReference type="EMBL" id="KAK2981301.1"/>
    </source>
</evidence>
<dbReference type="SUPFAM" id="SSF101941">
    <property type="entry name" value="NAC domain"/>
    <property type="match status" value="1"/>
</dbReference>
<proteinExistence type="predicted"/>
<dbReference type="PROSITE" id="PS51005">
    <property type="entry name" value="NAC"/>
    <property type="match status" value="1"/>
</dbReference>
<accession>A0AA88UGL7</accession>
<evidence type="ECO:0000259" key="6">
    <source>
        <dbReference type="PROSITE" id="PS51005"/>
    </source>
</evidence>
<comment type="caution">
    <text evidence="7">The sequence shown here is derived from an EMBL/GenBank/DDBJ whole genome shotgun (WGS) entry which is preliminary data.</text>
</comment>
<dbReference type="InterPro" id="IPR036093">
    <property type="entry name" value="NAC_dom_sf"/>
</dbReference>
<dbReference type="GO" id="GO:0003677">
    <property type="term" value="F:DNA binding"/>
    <property type="evidence" value="ECO:0007669"/>
    <property type="project" value="UniProtKB-KW"/>
</dbReference>